<dbReference type="GO" id="GO:0003700">
    <property type="term" value="F:DNA-binding transcription factor activity"/>
    <property type="evidence" value="ECO:0007669"/>
    <property type="project" value="InterPro"/>
</dbReference>
<feature type="binding site" evidence="12">
    <location>
        <position position="95"/>
    </location>
    <ligand>
        <name>Zn(2+)</name>
        <dbReference type="ChEBI" id="CHEBI:29105"/>
    </ligand>
</feature>
<comment type="cofactor">
    <cofactor evidence="12">
        <name>Zn(2+)</name>
        <dbReference type="ChEBI" id="CHEBI:29105"/>
    </cofactor>
    <text evidence="12">Binds 1 zinc ion per subunit.</text>
</comment>
<keyword evidence="10" id="KW-0464">Manganese</keyword>
<evidence type="ECO:0000256" key="2">
    <source>
        <dbReference type="ARBA" id="ARBA00007957"/>
    </source>
</evidence>
<dbReference type="FunFam" id="3.30.1490.190:FF:000003">
    <property type="entry name" value="Fur family transcriptional regulator"/>
    <property type="match status" value="1"/>
</dbReference>
<protein>
    <submittedName>
        <fullName evidence="14">Fur family transcriptional regulator, peroxide stress response regulator</fullName>
    </submittedName>
</protein>
<proteinExistence type="inferred from homology"/>
<dbReference type="GO" id="GO:1900376">
    <property type="term" value="P:regulation of secondary metabolite biosynthetic process"/>
    <property type="evidence" value="ECO:0007669"/>
    <property type="project" value="TreeGrafter"/>
</dbReference>
<keyword evidence="8" id="KW-0238">DNA-binding</keyword>
<dbReference type="GO" id="GO:0008270">
    <property type="term" value="F:zinc ion binding"/>
    <property type="evidence" value="ECO:0007669"/>
    <property type="project" value="TreeGrafter"/>
</dbReference>
<dbReference type="AlphaFoldDB" id="A0A1H9L4C3"/>
<dbReference type="InterPro" id="IPR002481">
    <property type="entry name" value="FUR"/>
</dbReference>
<dbReference type="InterPro" id="IPR036388">
    <property type="entry name" value="WH-like_DNA-bd_sf"/>
</dbReference>
<dbReference type="SUPFAM" id="SSF46785">
    <property type="entry name" value="Winged helix' DNA-binding domain"/>
    <property type="match status" value="1"/>
</dbReference>
<evidence type="ECO:0000256" key="1">
    <source>
        <dbReference type="ARBA" id="ARBA00004496"/>
    </source>
</evidence>
<comment type="similarity">
    <text evidence="2">Belongs to the Fur family.</text>
</comment>
<keyword evidence="5 12" id="KW-0479">Metal-binding</keyword>
<reference evidence="14 15" key="1">
    <citation type="submission" date="2016-10" db="EMBL/GenBank/DDBJ databases">
        <authorList>
            <person name="de Groot N.N."/>
        </authorList>
    </citation>
    <scope>NUCLEOTIDE SEQUENCE [LARGE SCALE GENOMIC DNA]</scope>
    <source>
        <strain evidence="14 15">DSM 15827</strain>
    </source>
</reference>
<evidence type="ECO:0000256" key="10">
    <source>
        <dbReference type="ARBA" id="ARBA00023211"/>
    </source>
</evidence>
<comment type="function">
    <text evidence="11">Manganese-dependent repressor that controls a regulon of oxidative stress resistance and iron-storage proteins. May act as a hydrogen peroxide and organic hydroperoxide sensor.</text>
</comment>
<feature type="binding site" evidence="12">
    <location>
        <position position="132"/>
    </location>
    <ligand>
        <name>Zn(2+)</name>
        <dbReference type="ChEBI" id="CHEBI:29105"/>
    </ligand>
</feature>
<keyword evidence="6 12" id="KW-0862">Zinc</keyword>
<evidence type="ECO:0000256" key="5">
    <source>
        <dbReference type="ARBA" id="ARBA00022723"/>
    </source>
</evidence>
<accession>A0A1H9L4C3</accession>
<evidence type="ECO:0000256" key="9">
    <source>
        <dbReference type="ARBA" id="ARBA00023163"/>
    </source>
</evidence>
<feature type="binding site" evidence="12">
    <location>
        <position position="135"/>
    </location>
    <ligand>
        <name>Zn(2+)</name>
        <dbReference type="ChEBI" id="CHEBI:29105"/>
    </ligand>
</feature>
<feature type="binding site" evidence="12">
    <location>
        <position position="92"/>
    </location>
    <ligand>
        <name>Zn(2+)</name>
        <dbReference type="ChEBI" id="CHEBI:29105"/>
    </ligand>
</feature>
<dbReference type="GO" id="GO:0045892">
    <property type="term" value="P:negative regulation of DNA-templated transcription"/>
    <property type="evidence" value="ECO:0007669"/>
    <property type="project" value="TreeGrafter"/>
</dbReference>
<evidence type="ECO:0000313" key="15">
    <source>
        <dbReference type="Proteomes" id="UP000198556"/>
    </source>
</evidence>
<evidence type="ECO:0000256" key="3">
    <source>
        <dbReference type="ARBA" id="ARBA00022490"/>
    </source>
</evidence>
<dbReference type="PANTHER" id="PTHR33202:SF8">
    <property type="entry name" value="PEROXIDE-RESPONSIVE REPRESSOR PERR"/>
    <property type="match status" value="1"/>
</dbReference>
<dbReference type="GO" id="GO:0000976">
    <property type="term" value="F:transcription cis-regulatory region binding"/>
    <property type="evidence" value="ECO:0007669"/>
    <property type="project" value="TreeGrafter"/>
</dbReference>
<dbReference type="GO" id="GO:0005737">
    <property type="term" value="C:cytoplasm"/>
    <property type="evidence" value="ECO:0007669"/>
    <property type="project" value="UniProtKB-SubCell"/>
</dbReference>
<evidence type="ECO:0000256" key="6">
    <source>
        <dbReference type="ARBA" id="ARBA00022833"/>
    </source>
</evidence>
<evidence type="ECO:0000256" key="4">
    <source>
        <dbReference type="ARBA" id="ARBA00022491"/>
    </source>
</evidence>
<dbReference type="InterPro" id="IPR036390">
    <property type="entry name" value="WH_DNA-bd_sf"/>
</dbReference>
<dbReference type="Gene3D" id="3.30.1490.190">
    <property type="match status" value="1"/>
</dbReference>
<keyword evidence="15" id="KW-1185">Reference proteome</keyword>
<comment type="cofactor">
    <cofactor evidence="13">
        <name>Mn(2+)</name>
        <dbReference type="ChEBI" id="CHEBI:29035"/>
    </cofactor>
    <cofactor evidence="13">
        <name>Fe(2+)</name>
        <dbReference type="ChEBI" id="CHEBI:29033"/>
    </cofactor>
    <text evidence="13">Binds 1 Mn(2+) or Fe(2+) ion per subunit.</text>
</comment>
<name>A0A1H9L4C3_9LACT</name>
<dbReference type="FunFam" id="1.10.10.10:FF:000007">
    <property type="entry name" value="Ferric uptake regulation protein"/>
    <property type="match status" value="1"/>
</dbReference>
<sequence>MVENIIIQLRQDGVRITPQREAILNFLAESDKHPTADDIYQALSEEYKQMSVATVYNNLRLFTSYGFVKEMTYGDNASRFDFSSTEHYHVICEKCGCIEDLFYPILSDVEEIAEELTGFKVTHHRMEVYGICPRCATEKMNSRGRV</sequence>
<evidence type="ECO:0000256" key="11">
    <source>
        <dbReference type="ARBA" id="ARBA00058667"/>
    </source>
</evidence>
<feature type="binding site" evidence="13">
    <location>
        <position position="124"/>
    </location>
    <ligand>
        <name>Fe cation</name>
        <dbReference type="ChEBI" id="CHEBI:24875"/>
    </ligand>
</feature>
<evidence type="ECO:0000256" key="8">
    <source>
        <dbReference type="ARBA" id="ARBA00023125"/>
    </source>
</evidence>
<organism evidence="14 15">
    <name type="scientific">Granulicatella balaenopterae</name>
    <dbReference type="NCBI Taxonomy" id="137733"/>
    <lineage>
        <taxon>Bacteria</taxon>
        <taxon>Bacillati</taxon>
        <taxon>Bacillota</taxon>
        <taxon>Bacilli</taxon>
        <taxon>Lactobacillales</taxon>
        <taxon>Carnobacteriaceae</taxon>
        <taxon>Granulicatella</taxon>
    </lineage>
</organism>
<dbReference type="CDD" id="cd07153">
    <property type="entry name" value="Fur_like"/>
    <property type="match status" value="1"/>
</dbReference>
<comment type="subcellular location">
    <subcellularLocation>
        <location evidence="1">Cytoplasm</location>
    </subcellularLocation>
</comment>
<dbReference type="PANTHER" id="PTHR33202">
    <property type="entry name" value="ZINC UPTAKE REGULATION PROTEIN"/>
    <property type="match status" value="1"/>
</dbReference>
<dbReference type="Gene3D" id="1.10.10.10">
    <property type="entry name" value="Winged helix-like DNA-binding domain superfamily/Winged helix DNA-binding domain"/>
    <property type="match status" value="1"/>
</dbReference>
<dbReference type="EMBL" id="FOGF01000017">
    <property type="protein sequence ID" value="SER06220.1"/>
    <property type="molecule type" value="Genomic_DNA"/>
</dbReference>
<keyword evidence="7" id="KW-0805">Transcription regulation</keyword>
<keyword evidence="3" id="KW-0963">Cytoplasm</keyword>
<dbReference type="Pfam" id="PF01475">
    <property type="entry name" value="FUR"/>
    <property type="match status" value="1"/>
</dbReference>
<keyword evidence="9" id="KW-0804">Transcription</keyword>
<evidence type="ECO:0000256" key="12">
    <source>
        <dbReference type="PIRSR" id="PIRSR602481-1"/>
    </source>
</evidence>
<evidence type="ECO:0000256" key="13">
    <source>
        <dbReference type="PIRSR" id="PIRSR602481-2"/>
    </source>
</evidence>
<gene>
    <name evidence="14" type="ORF">SAMN05421767_11715</name>
</gene>
<dbReference type="Proteomes" id="UP000198556">
    <property type="component" value="Unassembled WGS sequence"/>
</dbReference>
<dbReference type="STRING" id="137733.SAMN05421767_11715"/>
<dbReference type="InterPro" id="IPR043135">
    <property type="entry name" value="Fur_C"/>
</dbReference>
<keyword evidence="13" id="KW-0408">Iron</keyword>
<keyword evidence="4" id="KW-0678">Repressor</keyword>
<evidence type="ECO:0000256" key="7">
    <source>
        <dbReference type="ARBA" id="ARBA00023015"/>
    </source>
</evidence>
<evidence type="ECO:0000313" key="14">
    <source>
        <dbReference type="EMBL" id="SER06220.1"/>
    </source>
</evidence>